<dbReference type="Proteomes" id="UP000067738">
    <property type="component" value="Chromosome"/>
</dbReference>
<dbReference type="PATRIC" id="fig|230361.4.peg.1550"/>
<name>A0A0U2V4I9_9EURY</name>
<dbReference type="GeneID" id="26736444"/>
<dbReference type="OrthoDB" id="78358at2157"/>
<evidence type="ECO:0000313" key="1">
    <source>
        <dbReference type="EMBL" id="ALT69282.1"/>
    </source>
</evidence>
<reference evidence="1 2" key="1">
    <citation type="submission" date="2015-04" db="EMBL/GenBank/DDBJ databases">
        <title>The complete genome sequence of the rumen methanogen Methanobrevibacter millerae SM9.</title>
        <authorList>
            <person name="Leahy S.C."/>
            <person name="Kelly W.J."/>
            <person name="Pacheco D.M."/>
            <person name="Li D."/>
            <person name="Altermann E."/>
            <person name="Attwood G.T."/>
        </authorList>
    </citation>
    <scope>NUCLEOTIDE SEQUENCE [LARGE SCALE GENOMIC DNA]</scope>
    <source>
        <strain evidence="1 2">SM9</strain>
    </source>
</reference>
<evidence type="ECO:0000313" key="2">
    <source>
        <dbReference type="Proteomes" id="UP000067738"/>
    </source>
</evidence>
<dbReference type="AlphaFoldDB" id="A0A0U2V4I9"/>
<gene>
    <name evidence="1" type="ORF">sm9_1503</name>
</gene>
<keyword evidence="2" id="KW-1185">Reference proteome</keyword>
<accession>A0A0U2V4I9</accession>
<proteinExistence type="predicted"/>
<dbReference type="KEGG" id="mmil:sm9_1503"/>
<protein>
    <submittedName>
        <fullName evidence="1">Uncharacterized protein</fullName>
    </submittedName>
</protein>
<dbReference type="RefSeq" id="WP_058739518.1">
    <property type="nucleotide sequence ID" value="NZ_CP011266.1"/>
</dbReference>
<sequence>MVEIISLEDVYTAMCSSKPTLYKAVAGLIFSSTMTPSTIAELTLNDFLVACDEYFDEDEEKSLVNLLKKNPWKIVPNWKLKSKNIFTFNTPETTFYLFLYIKEKRMKDLNNLGNPLFKSGKNNFLTSSKISSYVTEFNAVLNLFNEGYGNKFKSKNLIATFEEIYDKQMYIGIKNKNNLIKLFEGRLANNSKFYRYAVKNPHKIKEYYNMLVPYLTSRSYNLDRFHRSGMDDKKKISLIVKDFYNAELKDDLNLDYTQGQLLCKFAVGLSKYVPFSNDELYLNKLFKKAIIKLKVYNYDFMDGGGILMYYVNKNSNPEVYANKLEEDSYKLGAYDIINVSRDELNKLFINYVIENNYYNKFMRDFEAEMIIKKVCYNLIDYEDRII</sequence>
<organism evidence="1 2">
    <name type="scientific">Methanobrevibacter millerae</name>
    <dbReference type="NCBI Taxonomy" id="230361"/>
    <lineage>
        <taxon>Archaea</taxon>
        <taxon>Methanobacteriati</taxon>
        <taxon>Methanobacteriota</taxon>
        <taxon>Methanomada group</taxon>
        <taxon>Methanobacteria</taxon>
        <taxon>Methanobacteriales</taxon>
        <taxon>Methanobacteriaceae</taxon>
        <taxon>Methanobrevibacter</taxon>
    </lineage>
</organism>
<dbReference type="EMBL" id="CP011266">
    <property type="protein sequence ID" value="ALT69282.1"/>
    <property type="molecule type" value="Genomic_DNA"/>
</dbReference>